<feature type="transmembrane region" description="Helical" evidence="1">
    <location>
        <begin position="214"/>
        <end position="239"/>
    </location>
</feature>
<accession>A0A1X7D9J3</accession>
<dbReference type="AlphaFoldDB" id="A0A1X7D9J3"/>
<dbReference type="Proteomes" id="UP000192903">
    <property type="component" value="Unassembled WGS sequence"/>
</dbReference>
<dbReference type="EMBL" id="FXAF01000002">
    <property type="protein sequence ID" value="SMF10972.1"/>
    <property type="molecule type" value="Genomic_DNA"/>
</dbReference>
<dbReference type="OrthoDB" id="9814202at2"/>
<proteinExistence type="predicted"/>
<gene>
    <name evidence="5" type="ORF">SAMN02982989_5222</name>
</gene>
<feature type="domain" description="EAL" evidence="2">
    <location>
        <begin position="426"/>
        <end position="676"/>
    </location>
</feature>
<dbReference type="Pfam" id="PF00990">
    <property type="entry name" value="GGDEF"/>
    <property type="match status" value="1"/>
</dbReference>
<organism evidence="5 6">
    <name type="scientific">Xaviernesmea oryzae</name>
    <dbReference type="NCBI Taxonomy" id="464029"/>
    <lineage>
        <taxon>Bacteria</taxon>
        <taxon>Pseudomonadati</taxon>
        <taxon>Pseudomonadota</taxon>
        <taxon>Alphaproteobacteria</taxon>
        <taxon>Hyphomicrobiales</taxon>
        <taxon>Rhizobiaceae</taxon>
        <taxon>Rhizobium/Agrobacterium group</taxon>
        <taxon>Xaviernesmea</taxon>
    </lineage>
</organism>
<dbReference type="Gene3D" id="3.30.70.270">
    <property type="match status" value="1"/>
</dbReference>
<dbReference type="SUPFAM" id="SSF55073">
    <property type="entry name" value="Nucleotide cyclase"/>
    <property type="match status" value="1"/>
</dbReference>
<evidence type="ECO:0000259" key="3">
    <source>
        <dbReference type="PROSITE" id="PS50887"/>
    </source>
</evidence>
<evidence type="ECO:0000259" key="4">
    <source>
        <dbReference type="PROSITE" id="PS50924"/>
    </source>
</evidence>
<dbReference type="PROSITE" id="PS50887">
    <property type="entry name" value="GGDEF"/>
    <property type="match status" value="1"/>
</dbReference>
<dbReference type="PANTHER" id="PTHR44757:SF2">
    <property type="entry name" value="BIOFILM ARCHITECTURE MAINTENANCE PROTEIN MBAA"/>
    <property type="match status" value="1"/>
</dbReference>
<dbReference type="NCBIfam" id="TIGR00254">
    <property type="entry name" value="GGDEF"/>
    <property type="match status" value="1"/>
</dbReference>
<evidence type="ECO:0000259" key="2">
    <source>
        <dbReference type="PROSITE" id="PS50883"/>
    </source>
</evidence>
<feature type="transmembrane region" description="Helical" evidence="1">
    <location>
        <begin position="175"/>
        <end position="194"/>
    </location>
</feature>
<feature type="transmembrane region" description="Helical" evidence="1">
    <location>
        <begin position="149"/>
        <end position="168"/>
    </location>
</feature>
<dbReference type="Pfam" id="PF00563">
    <property type="entry name" value="EAL"/>
    <property type="match status" value="1"/>
</dbReference>
<dbReference type="InterPro" id="IPR052155">
    <property type="entry name" value="Biofilm_reg_signaling"/>
</dbReference>
<dbReference type="SUPFAM" id="SSF141868">
    <property type="entry name" value="EAL domain-like"/>
    <property type="match status" value="1"/>
</dbReference>
<feature type="transmembrane region" description="Helical" evidence="1">
    <location>
        <begin position="82"/>
        <end position="103"/>
    </location>
</feature>
<feature type="domain" description="MHYT" evidence="4">
    <location>
        <begin position="11"/>
        <end position="202"/>
    </location>
</feature>
<evidence type="ECO:0000256" key="1">
    <source>
        <dbReference type="PROSITE-ProRule" id="PRU00244"/>
    </source>
</evidence>
<feature type="transmembrane region" description="Helical" evidence="1">
    <location>
        <begin position="12"/>
        <end position="34"/>
    </location>
</feature>
<dbReference type="GO" id="GO:0016020">
    <property type="term" value="C:membrane"/>
    <property type="evidence" value="ECO:0007669"/>
    <property type="project" value="UniProtKB-UniRule"/>
</dbReference>
<dbReference type="SMART" id="SM00052">
    <property type="entry name" value="EAL"/>
    <property type="match status" value="1"/>
</dbReference>
<dbReference type="CDD" id="cd01948">
    <property type="entry name" value="EAL"/>
    <property type="match status" value="1"/>
</dbReference>
<dbReference type="InterPro" id="IPR005330">
    <property type="entry name" value="MHYT_dom"/>
</dbReference>
<keyword evidence="1" id="KW-0472">Membrane</keyword>
<dbReference type="Gene3D" id="3.20.20.450">
    <property type="entry name" value="EAL domain"/>
    <property type="match status" value="1"/>
</dbReference>
<dbReference type="PROSITE" id="PS50883">
    <property type="entry name" value="EAL"/>
    <property type="match status" value="1"/>
</dbReference>
<feature type="domain" description="GGDEF" evidence="3">
    <location>
        <begin position="285"/>
        <end position="417"/>
    </location>
</feature>
<evidence type="ECO:0000313" key="5">
    <source>
        <dbReference type="EMBL" id="SMF10972.1"/>
    </source>
</evidence>
<dbReference type="InterPro" id="IPR000160">
    <property type="entry name" value="GGDEF_dom"/>
</dbReference>
<keyword evidence="6" id="KW-1185">Reference proteome</keyword>
<dbReference type="PANTHER" id="PTHR44757">
    <property type="entry name" value="DIGUANYLATE CYCLASE DGCP"/>
    <property type="match status" value="1"/>
</dbReference>
<dbReference type="PROSITE" id="PS50924">
    <property type="entry name" value="MHYT"/>
    <property type="match status" value="1"/>
</dbReference>
<reference evidence="6" key="1">
    <citation type="submission" date="2017-04" db="EMBL/GenBank/DDBJ databases">
        <authorList>
            <person name="Varghese N."/>
            <person name="Submissions S."/>
        </authorList>
    </citation>
    <scope>NUCLEOTIDE SEQUENCE [LARGE SCALE GENOMIC DNA]</scope>
    <source>
        <strain evidence="6">B4P</strain>
    </source>
</reference>
<feature type="transmembrane region" description="Helical" evidence="1">
    <location>
        <begin position="115"/>
        <end position="137"/>
    </location>
</feature>
<dbReference type="STRING" id="464029.SAMN02982989_5222"/>
<dbReference type="InterPro" id="IPR029787">
    <property type="entry name" value="Nucleotide_cyclase"/>
</dbReference>
<keyword evidence="1" id="KW-1133">Transmembrane helix</keyword>
<sequence>MRVVSCLVNEHNLWLVCLALTTCLSGSWTALRLFSRVMQTRGSQRLGWTFLAAVAGGATIWCTHFIAMLAYQGGTPVVVEPILTLFSLVIAIAGVGAGFLFVASSIGRRMPPIGPWIGGAMVGLASSAMHYMGMVAYRIEGIVTWDGGYVIASVALAILIGSAAMTAASRKAQGWNALLAPGLLAAATLSLHFTGMAAVSVDPLSPAAGASSDVFTSMAAAVAAVSLIIVGAGATSYVIDDSERAAALERYQQLALHDSLTGLPNRRSYRVHLDDELAGLRESAGKLGVVGIDLDRFKEINDTFGHAAGDDALKVIAGRLSGIRRPGEFIARLGGDEFAAVKRFENQADVLDFTSRIEAAILKPMTLDGWETSVGASIGVAIYPEDGTDKDALVSNADLAMYRAKANIGQTVCFYEPGMDEAARDRRNLANDLRAAVERKQLELHYQVQSGVKNGEIRGYEALLRWHHPQRGMIPPAEFIPIAEECGAILPIGEWVLRTACREAARFSGDIRIAVNLSAVQFAHADLARLVQDVLVETGLPAHRLELEITESTIIVDKQRTLDMLRRIKALGVTIAIDDFGTGYSSLDTLRSFPFDKIKLDRSFIAEAPRDPQAKAIVCAVLTLGRSLDIPVLAEGVETEDQLSFLRMEGYDEAQGYLLGLPAAIDRYHNLPGGSEDFAEQRRRGWIAG</sequence>
<evidence type="ECO:0000313" key="6">
    <source>
        <dbReference type="Proteomes" id="UP000192903"/>
    </source>
</evidence>
<dbReference type="CDD" id="cd01949">
    <property type="entry name" value="GGDEF"/>
    <property type="match status" value="1"/>
</dbReference>
<dbReference type="SMART" id="SM00267">
    <property type="entry name" value="GGDEF"/>
    <property type="match status" value="1"/>
</dbReference>
<dbReference type="Pfam" id="PF03707">
    <property type="entry name" value="MHYT"/>
    <property type="match status" value="2"/>
</dbReference>
<dbReference type="InterPro" id="IPR043128">
    <property type="entry name" value="Rev_trsase/Diguanyl_cyclase"/>
</dbReference>
<dbReference type="InterPro" id="IPR035919">
    <property type="entry name" value="EAL_sf"/>
</dbReference>
<dbReference type="InterPro" id="IPR001633">
    <property type="entry name" value="EAL_dom"/>
</dbReference>
<protein>
    <submittedName>
        <fullName evidence="5">Diguanylate cyclase (GGDEF) domain-containing protein</fullName>
    </submittedName>
</protein>
<feature type="transmembrane region" description="Helical" evidence="1">
    <location>
        <begin position="46"/>
        <end position="70"/>
    </location>
</feature>
<name>A0A1X7D9J3_9HYPH</name>
<keyword evidence="1" id="KW-0812">Transmembrane</keyword>